<protein>
    <recommendedName>
        <fullName evidence="3">C2H2-type domain-containing protein</fullName>
    </recommendedName>
</protein>
<dbReference type="InterPro" id="IPR013087">
    <property type="entry name" value="Znf_C2H2_type"/>
</dbReference>
<dbReference type="PROSITE" id="PS00028">
    <property type="entry name" value="ZINC_FINGER_C2H2_1"/>
    <property type="match status" value="1"/>
</dbReference>
<keyword evidence="1" id="KW-0862">Zinc</keyword>
<keyword evidence="1" id="KW-0479">Metal-binding</keyword>
<reference evidence="4 5" key="1">
    <citation type="journal article" date="2012" name="Science">
        <title>The Paleozoic origin of enzymatic lignin decomposition reconstructed from 31 fungal genomes.</title>
        <authorList>
            <person name="Floudas D."/>
            <person name="Binder M."/>
            <person name="Riley R."/>
            <person name="Barry K."/>
            <person name="Blanchette R.A."/>
            <person name="Henrissat B."/>
            <person name="Martinez A.T."/>
            <person name="Otillar R."/>
            <person name="Spatafora J.W."/>
            <person name="Yadav J.S."/>
            <person name="Aerts A."/>
            <person name="Benoit I."/>
            <person name="Boyd A."/>
            <person name="Carlson A."/>
            <person name="Copeland A."/>
            <person name="Coutinho P.M."/>
            <person name="de Vries R.P."/>
            <person name="Ferreira P."/>
            <person name="Findley K."/>
            <person name="Foster B."/>
            <person name="Gaskell J."/>
            <person name="Glotzer D."/>
            <person name="Gorecki P."/>
            <person name="Heitman J."/>
            <person name="Hesse C."/>
            <person name="Hori C."/>
            <person name="Igarashi K."/>
            <person name="Jurgens J.A."/>
            <person name="Kallen N."/>
            <person name="Kersten P."/>
            <person name="Kohler A."/>
            <person name="Kuees U."/>
            <person name="Kumar T.K.A."/>
            <person name="Kuo A."/>
            <person name="LaButti K."/>
            <person name="Larrondo L.F."/>
            <person name="Lindquist E."/>
            <person name="Ling A."/>
            <person name="Lombard V."/>
            <person name="Lucas S."/>
            <person name="Lundell T."/>
            <person name="Martin R."/>
            <person name="McLaughlin D.J."/>
            <person name="Morgenstern I."/>
            <person name="Morin E."/>
            <person name="Murat C."/>
            <person name="Nagy L.G."/>
            <person name="Nolan M."/>
            <person name="Ohm R.A."/>
            <person name="Patyshakuliyeva A."/>
            <person name="Rokas A."/>
            <person name="Ruiz-Duenas F.J."/>
            <person name="Sabat G."/>
            <person name="Salamov A."/>
            <person name="Samejima M."/>
            <person name="Schmutz J."/>
            <person name="Slot J.C."/>
            <person name="St John F."/>
            <person name="Stenlid J."/>
            <person name="Sun H."/>
            <person name="Sun S."/>
            <person name="Syed K."/>
            <person name="Tsang A."/>
            <person name="Wiebenga A."/>
            <person name="Young D."/>
            <person name="Pisabarro A."/>
            <person name="Eastwood D.C."/>
            <person name="Martin F."/>
            <person name="Cullen D."/>
            <person name="Grigoriev I.V."/>
            <person name="Hibbett D.S."/>
        </authorList>
    </citation>
    <scope>NUCLEOTIDE SEQUENCE</scope>
    <source>
        <strain evidence="5">FP-58527</strain>
    </source>
</reference>
<accession>S8EI23</accession>
<dbReference type="InParanoid" id="S8EI23"/>
<name>S8EI23_FOMSC</name>
<evidence type="ECO:0000256" key="1">
    <source>
        <dbReference type="PROSITE-ProRule" id="PRU00042"/>
    </source>
</evidence>
<feature type="region of interest" description="Disordered" evidence="2">
    <location>
        <begin position="29"/>
        <end position="95"/>
    </location>
</feature>
<evidence type="ECO:0000256" key="2">
    <source>
        <dbReference type="SAM" id="MobiDB-lite"/>
    </source>
</evidence>
<feature type="region of interest" description="Disordered" evidence="2">
    <location>
        <begin position="264"/>
        <end position="284"/>
    </location>
</feature>
<feature type="region of interest" description="Disordered" evidence="2">
    <location>
        <begin position="417"/>
        <end position="447"/>
    </location>
</feature>
<dbReference type="AlphaFoldDB" id="S8EI23"/>
<sequence>MSVTADGPLTGLNGLLSLSSAAASAAPIPVQHDASHPGAPSSYSSRSLSSNGPSSLGAGAKAHPPHKHRRLSSTGQARRRLSDAREAASRPSPVTISTAAAALTSLAKLSLSGTPPPQASTTLVSAAGEIESTSARPQDVKREEADLGGGITVSAGKGAGKKRGTIFKCESCSKVYRHPSCLIKHRWEHSPHWREASKFLLSKHQQVQLLEVSPPIESCHGRLNHIHLQAAAILSHIAPSARGGTSLPEDRALWPSYLSGGTVPPPSAENMAGMGGPTKSTSASHSLEQPVHFPVSSSVPAPSGLSLSVRPGPRMHDYAVLTAGGLTQLRPGVLGVPTGSESPQPLLRTDSPAYASERSAAVPITVPSQGASRERDPLGYSFVSRTPASDAWSSPVSLGFAQSSFRSSSAGQSYDFSDSAGGWSLPRSSIRSSSRSRSGSASESDFVDIESMDGGEYAYGFSARSIKRDSSVRATSVGEKIEEEWDGMEMEMEM</sequence>
<dbReference type="Proteomes" id="UP000015241">
    <property type="component" value="Unassembled WGS sequence"/>
</dbReference>
<keyword evidence="1" id="KW-0863">Zinc-finger</keyword>
<feature type="compositionally biased region" description="Low complexity" evidence="2">
    <location>
        <begin position="424"/>
        <end position="444"/>
    </location>
</feature>
<dbReference type="EMBL" id="KE504125">
    <property type="protein sequence ID" value="EPT04777.1"/>
    <property type="molecule type" value="Genomic_DNA"/>
</dbReference>
<organism evidence="4 5">
    <name type="scientific">Fomitopsis schrenkii</name>
    <name type="common">Brown rot fungus</name>
    <dbReference type="NCBI Taxonomy" id="2126942"/>
    <lineage>
        <taxon>Eukaryota</taxon>
        <taxon>Fungi</taxon>
        <taxon>Dikarya</taxon>
        <taxon>Basidiomycota</taxon>
        <taxon>Agaricomycotina</taxon>
        <taxon>Agaricomycetes</taxon>
        <taxon>Polyporales</taxon>
        <taxon>Fomitopsis</taxon>
    </lineage>
</organism>
<feature type="domain" description="C2H2-type" evidence="3">
    <location>
        <begin position="167"/>
        <end position="190"/>
    </location>
</feature>
<dbReference type="HOGENOM" id="CLU_043182_0_0_1"/>
<evidence type="ECO:0000259" key="3">
    <source>
        <dbReference type="PROSITE" id="PS50157"/>
    </source>
</evidence>
<evidence type="ECO:0000313" key="5">
    <source>
        <dbReference type="Proteomes" id="UP000015241"/>
    </source>
</evidence>
<dbReference type="PROSITE" id="PS50157">
    <property type="entry name" value="ZINC_FINGER_C2H2_2"/>
    <property type="match status" value="1"/>
</dbReference>
<dbReference type="STRING" id="743788.S8EI23"/>
<proteinExistence type="predicted"/>
<dbReference type="eggNOG" id="ENOG502S997">
    <property type="taxonomic scope" value="Eukaryota"/>
</dbReference>
<evidence type="ECO:0000313" key="4">
    <source>
        <dbReference type="EMBL" id="EPT04777.1"/>
    </source>
</evidence>
<gene>
    <name evidence="4" type="ORF">FOMPIDRAFT_1021630</name>
</gene>
<dbReference type="GO" id="GO:0008270">
    <property type="term" value="F:zinc ion binding"/>
    <property type="evidence" value="ECO:0007669"/>
    <property type="project" value="UniProtKB-KW"/>
</dbReference>
<feature type="compositionally biased region" description="Low complexity" evidence="2">
    <location>
        <begin position="36"/>
        <end position="60"/>
    </location>
</feature>
<keyword evidence="5" id="KW-1185">Reference proteome</keyword>
<dbReference type="OrthoDB" id="2152896at2759"/>